<organism evidence="2 3">
    <name type="scientific">Colletotrichum gloeosporioides (strain Cg-14)</name>
    <name type="common">Anthracnose fungus</name>
    <name type="synonym">Glomerella cingulata</name>
    <dbReference type="NCBI Taxonomy" id="1237896"/>
    <lineage>
        <taxon>Eukaryota</taxon>
        <taxon>Fungi</taxon>
        <taxon>Dikarya</taxon>
        <taxon>Ascomycota</taxon>
        <taxon>Pezizomycotina</taxon>
        <taxon>Sordariomycetes</taxon>
        <taxon>Hypocreomycetidae</taxon>
        <taxon>Glomerellales</taxon>
        <taxon>Glomerellaceae</taxon>
        <taxon>Colletotrichum</taxon>
        <taxon>Colletotrichum gloeosporioides species complex</taxon>
    </lineage>
</organism>
<sequence>MAEREVIHLSIFKTALLLPLWSIHSPGKVWAGLQCLQLESERNRLSLNRALPLGRLSKVIMLLSVASMSKVMSITASRLVMVQGIQGNIINPKYYI</sequence>
<feature type="signal peptide" evidence="1">
    <location>
        <begin position="1"/>
        <end position="31"/>
    </location>
</feature>
<reference evidence="3" key="1">
    <citation type="journal article" date="2013" name="Mol. Plant Microbe Interact.">
        <title>Global aspects of pacC regulation of pathogenicity genes in Colletotrichum gloeosporioides as revealed by transcriptome analysis.</title>
        <authorList>
            <person name="Alkan N."/>
            <person name="Meng X."/>
            <person name="Friedlander G."/>
            <person name="Reuveni E."/>
            <person name="Sukno S."/>
            <person name="Sherman A."/>
            <person name="Thon M."/>
            <person name="Fluhr R."/>
            <person name="Prusky D."/>
        </authorList>
    </citation>
    <scope>NUCLEOTIDE SEQUENCE [LARGE SCALE GENOMIC DNA]</scope>
    <source>
        <strain evidence="3">Cg-14</strain>
    </source>
</reference>
<dbReference type="AlphaFoldDB" id="T0KLG1"/>
<protein>
    <submittedName>
        <fullName evidence="2">Uncharacterized protein</fullName>
    </submittedName>
</protein>
<dbReference type="EMBL" id="AMYD01001503">
    <property type="protein sequence ID" value="EQB52844.1"/>
    <property type="molecule type" value="Genomic_DNA"/>
</dbReference>
<evidence type="ECO:0000313" key="2">
    <source>
        <dbReference type="EMBL" id="EQB52844.1"/>
    </source>
</evidence>
<accession>T0KLG1</accession>
<evidence type="ECO:0000313" key="3">
    <source>
        <dbReference type="Proteomes" id="UP000015530"/>
    </source>
</evidence>
<evidence type="ECO:0000256" key="1">
    <source>
        <dbReference type="SAM" id="SignalP"/>
    </source>
</evidence>
<gene>
    <name evidence="2" type="ORF">CGLO_07493</name>
</gene>
<dbReference type="Proteomes" id="UP000015530">
    <property type="component" value="Unassembled WGS sequence"/>
</dbReference>
<feature type="chain" id="PRO_5004579145" evidence="1">
    <location>
        <begin position="32"/>
        <end position="96"/>
    </location>
</feature>
<proteinExistence type="predicted"/>
<keyword evidence="1" id="KW-0732">Signal</keyword>
<dbReference type="HOGENOM" id="CLU_2359583_0_0_1"/>
<name>T0KLG1_COLGC</name>
<comment type="caution">
    <text evidence="2">The sequence shown here is derived from an EMBL/GenBank/DDBJ whole genome shotgun (WGS) entry which is preliminary data.</text>
</comment>